<feature type="transmembrane region" description="Helical" evidence="6">
    <location>
        <begin position="38"/>
        <end position="58"/>
    </location>
</feature>
<gene>
    <name evidence="8" type="ORF">N788_08665</name>
</gene>
<proteinExistence type="predicted"/>
<keyword evidence="2 6" id="KW-0812">Transmembrane</keyword>
<dbReference type="Pfam" id="PF05569">
    <property type="entry name" value="Peptidase_M56"/>
    <property type="match status" value="1"/>
</dbReference>
<dbReference type="PATRIC" id="fig|1121014.3.peg.2631"/>
<keyword evidence="3 6" id="KW-1133">Transmembrane helix</keyword>
<feature type="region of interest" description="Disordered" evidence="5">
    <location>
        <begin position="388"/>
        <end position="409"/>
    </location>
</feature>
<dbReference type="Gene3D" id="3.30.1150.10">
    <property type="match status" value="1"/>
</dbReference>
<dbReference type="OrthoDB" id="1628901at2"/>
<evidence type="ECO:0000256" key="2">
    <source>
        <dbReference type="ARBA" id="ARBA00022692"/>
    </source>
</evidence>
<dbReference type="InterPro" id="IPR052173">
    <property type="entry name" value="Beta-lactam_resp_regulator"/>
</dbReference>
<dbReference type="RefSeq" id="WP_084696061.1">
    <property type="nucleotide sequence ID" value="NZ_AVCJ01000051.1"/>
</dbReference>
<dbReference type="Pfam" id="PF03544">
    <property type="entry name" value="TonB_C"/>
    <property type="match status" value="1"/>
</dbReference>
<dbReference type="GO" id="GO:0055085">
    <property type="term" value="P:transmembrane transport"/>
    <property type="evidence" value="ECO:0007669"/>
    <property type="project" value="InterPro"/>
</dbReference>
<dbReference type="InterPro" id="IPR006260">
    <property type="entry name" value="TonB/TolA_C"/>
</dbReference>
<dbReference type="SUPFAM" id="SSF74653">
    <property type="entry name" value="TolA/TonB C-terminal domain"/>
    <property type="match status" value="1"/>
</dbReference>
<dbReference type="InterPro" id="IPR008756">
    <property type="entry name" value="Peptidase_M56"/>
</dbReference>
<feature type="transmembrane region" description="Helical" evidence="6">
    <location>
        <begin position="270"/>
        <end position="289"/>
    </location>
</feature>
<evidence type="ECO:0000256" key="1">
    <source>
        <dbReference type="ARBA" id="ARBA00004167"/>
    </source>
</evidence>
<reference evidence="9" key="1">
    <citation type="submission" date="2013-08" db="EMBL/GenBank/DDBJ databases">
        <title>Genome sequencing of Arenimonas donghaensis.</title>
        <authorList>
            <person name="Chen F."/>
            <person name="Wang G."/>
        </authorList>
    </citation>
    <scope>NUCLEOTIDE SEQUENCE [LARGE SCALE GENOMIC DNA]</scope>
    <source>
        <strain evidence="9">HO3-R19</strain>
    </source>
</reference>
<evidence type="ECO:0000256" key="3">
    <source>
        <dbReference type="ARBA" id="ARBA00022989"/>
    </source>
</evidence>
<dbReference type="PANTHER" id="PTHR34978:SF3">
    <property type="entry name" value="SLR0241 PROTEIN"/>
    <property type="match status" value="1"/>
</dbReference>
<evidence type="ECO:0000256" key="5">
    <source>
        <dbReference type="SAM" id="MobiDB-lite"/>
    </source>
</evidence>
<dbReference type="GO" id="GO:0016020">
    <property type="term" value="C:membrane"/>
    <property type="evidence" value="ECO:0007669"/>
    <property type="project" value="UniProtKB-SubCell"/>
</dbReference>
<protein>
    <recommendedName>
        <fullName evidence="7">TonB C-terminal domain-containing protein</fullName>
    </recommendedName>
</protein>
<dbReference type="PANTHER" id="PTHR34978">
    <property type="entry name" value="POSSIBLE SENSOR-TRANSDUCER PROTEIN BLAR"/>
    <property type="match status" value="1"/>
</dbReference>
<sequence length="409" mass="44773">MLEALWTMAQLLTLVSSLAIVLVLLARPLLQRSFGSELAYMAWAAVPLALLAVLVPQAPSPVPHPVVSGWTAQTMSAVQASIQQAPTDPRPWLLAIWCLGALAMLVSMARTQRRFARQVARQPGQAFDCCEQASPAVFGLWRPRIVLPVDFATRYDVHEQALLLAHEHEHLRRNDIPAQALASVLRCVFWFNPLMHLAARRFRLDQELACDAAVLRRHPRERRRYGEAMLKTQLAALSLPLGCHWPSCHPLKERITMLKQSAPGPARRRFGSSVIAAGLAVLALGAWAAQPSEAAKAGMKPLQALTDDDVIVQPKYPAAAVKEGIGGLVVLDLLIGDDGIPTDIRVHRADPEGVFEKQAVEAAREWRFNAGREGRRGDKVEGWIRVPVKFTPPATTPPSASPSPAESEA</sequence>
<evidence type="ECO:0000259" key="7">
    <source>
        <dbReference type="PROSITE" id="PS52015"/>
    </source>
</evidence>
<keyword evidence="9" id="KW-1185">Reference proteome</keyword>
<comment type="subcellular location">
    <subcellularLocation>
        <location evidence="1">Membrane</location>
        <topology evidence="1">Single-pass membrane protein</topology>
    </subcellularLocation>
</comment>
<evidence type="ECO:0000256" key="4">
    <source>
        <dbReference type="ARBA" id="ARBA00023136"/>
    </source>
</evidence>
<feature type="domain" description="TonB C-terminal" evidence="7">
    <location>
        <begin position="301"/>
        <end position="399"/>
    </location>
</feature>
<evidence type="ECO:0000313" key="8">
    <source>
        <dbReference type="EMBL" id="KFL35537.1"/>
    </source>
</evidence>
<dbReference type="PROSITE" id="PS52015">
    <property type="entry name" value="TONB_CTD"/>
    <property type="match status" value="1"/>
</dbReference>
<reference evidence="8 9" key="2">
    <citation type="journal article" date="2015" name="Stand. Genomic Sci.">
        <title>High quality draft genomic sequence of Arenimonas donghaensis DSM 18148(T).</title>
        <authorList>
            <person name="Chen F."/>
            <person name="Wang H."/>
            <person name="Cao Y."/>
            <person name="Li X."/>
            <person name="Wang G."/>
        </authorList>
    </citation>
    <scope>NUCLEOTIDE SEQUENCE [LARGE SCALE GENOMIC DNA]</scope>
    <source>
        <strain evidence="8 9">HO3-R19</strain>
    </source>
</reference>
<keyword evidence="4 6" id="KW-0472">Membrane</keyword>
<dbReference type="AlphaFoldDB" id="A0A087MF84"/>
<comment type="caution">
    <text evidence="8">The sequence shown here is derived from an EMBL/GenBank/DDBJ whole genome shotgun (WGS) entry which is preliminary data.</text>
</comment>
<dbReference type="InterPro" id="IPR037682">
    <property type="entry name" value="TonB_C"/>
</dbReference>
<accession>A0A087MF84</accession>
<feature type="transmembrane region" description="Helical" evidence="6">
    <location>
        <begin position="6"/>
        <end position="26"/>
    </location>
</feature>
<feature type="transmembrane region" description="Helical" evidence="6">
    <location>
        <begin position="92"/>
        <end position="109"/>
    </location>
</feature>
<dbReference type="Proteomes" id="UP000029085">
    <property type="component" value="Unassembled WGS sequence"/>
</dbReference>
<name>A0A087MF84_9GAMM</name>
<dbReference type="NCBIfam" id="TIGR01352">
    <property type="entry name" value="tonB_Cterm"/>
    <property type="match status" value="1"/>
</dbReference>
<dbReference type="CDD" id="cd07341">
    <property type="entry name" value="M56_BlaR1_MecR1_like"/>
    <property type="match status" value="1"/>
</dbReference>
<dbReference type="EMBL" id="AVCJ01000051">
    <property type="protein sequence ID" value="KFL35537.1"/>
    <property type="molecule type" value="Genomic_DNA"/>
</dbReference>
<evidence type="ECO:0000313" key="9">
    <source>
        <dbReference type="Proteomes" id="UP000029085"/>
    </source>
</evidence>
<evidence type="ECO:0000256" key="6">
    <source>
        <dbReference type="SAM" id="Phobius"/>
    </source>
</evidence>
<dbReference type="STRING" id="1121014.N788_08665"/>
<organism evidence="8 9">
    <name type="scientific">Arenimonas donghaensis DSM 18148 = HO3-R19</name>
    <dbReference type="NCBI Taxonomy" id="1121014"/>
    <lineage>
        <taxon>Bacteria</taxon>
        <taxon>Pseudomonadati</taxon>
        <taxon>Pseudomonadota</taxon>
        <taxon>Gammaproteobacteria</taxon>
        <taxon>Lysobacterales</taxon>
        <taxon>Lysobacteraceae</taxon>
        <taxon>Arenimonas</taxon>
    </lineage>
</organism>